<proteinExistence type="predicted"/>
<keyword evidence="5" id="KW-1185">Reference proteome</keyword>
<dbReference type="PROSITE" id="PS50111">
    <property type="entry name" value="CHEMOTAXIS_TRANSDUC_2"/>
    <property type="match status" value="1"/>
</dbReference>
<dbReference type="Proteomes" id="UP000001572">
    <property type="component" value="Chromosome"/>
</dbReference>
<dbReference type="eggNOG" id="COG0840">
    <property type="taxonomic scope" value="Bacteria"/>
</dbReference>
<evidence type="ECO:0000313" key="5">
    <source>
        <dbReference type="Proteomes" id="UP000001572"/>
    </source>
</evidence>
<dbReference type="SUPFAM" id="SSF58104">
    <property type="entry name" value="Methyl-accepting chemotaxis protein (MCP) signaling domain"/>
    <property type="match status" value="1"/>
</dbReference>
<protein>
    <submittedName>
        <fullName evidence="4">Methyl-accepting chemotaxis sensory transducer</fullName>
    </submittedName>
</protein>
<dbReference type="AlphaFoldDB" id="A6TUL0"/>
<dbReference type="HOGENOM" id="CLU_069562_0_0_9"/>
<organism evidence="4 5">
    <name type="scientific">Alkaliphilus metalliredigens (strain QYMF)</name>
    <dbReference type="NCBI Taxonomy" id="293826"/>
    <lineage>
        <taxon>Bacteria</taxon>
        <taxon>Bacillati</taxon>
        <taxon>Bacillota</taxon>
        <taxon>Clostridia</taxon>
        <taxon>Peptostreptococcales</taxon>
        <taxon>Natronincolaceae</taxon>
        <taxon>Alkaliphilus</taxon>
    </lineage>
</organism>
<dbReference type="KEGG" id="amt:Amet_3759"/>
<name>A6TUL0_ALKMQ</name>
<dbReference type="STRING" id="293826.Amet_3759"/>
<dbReference type="GO" id="GO:0007165">
    <property type="term" value="P:signal transduction"/>
    <property type="evidence" value="ECO:0007669"/>
    <property type="project" value="UniProtKB-KW"/>
</dbReference>
<dbReference type="Pfam" id="PF10114">
    <property type="entry name" value="PocR"/>
    <property type="match status" value="1"/>
</dbReference>
<dbReference type="EMBL" id="CP000724">
    <property type="protein sequence ID" value="ABR49878.1"/>
    <property type="molecule type" value="Genomic_DNA"/>
</dbReference>
<dbReference type="RefSeq" id="WP_012064838.1">
    <property type="nucleotide sequence ID" value="NC_009633.1"/>
</dbReference>
<evidence type="ECO:0000313" key="4">
    <source>
        <dbReference type="EMBL" id="ABR49878.1"/>
    </source>
</evidence>
<dbReference type="eggNOG" id="COG4936">
    <property type="taxonomic scope" value="Bacteria"/>
</dbReference>
<gene>
    <name evidence="4" type="ordered locus">Amet_3759</name>
</gene>
<evidence type="ECO:0000256" key="1">
    <source>
        <dbReference type="ARBA" id="ARBA00023224"/>
    </source>
</evidence>
<dbReference type="PANTHER" id="PTHR32089:SF112">
    <property type="entry name" value="LYSOZYME-LIKE PROTEIN-RELATED"/>
    <property type="match status" value="1"/>
</dbReference>
<dbReference type="GO" id="GO:0016020">
    <property type="term" value="C:membrane"/>
    <property type="evidence" value="ECO:0007669"/>
    <property type="project" value="InterPro"/>
</dbReference>
<feature type="domain" description="Methyl-accepting transducer" evidence="3">
    <location>
        <begin position="181"/>
        <end position="344"/>
    </location>
</feature>
<dbReference type="InterPro" id="IPR018771">
    <property type="entry name" value="PocR_dom"/>
</dbReference>
<sequence>MNNEKASVNLNDIKLQDVIDIGFLQKFQDNFATAIGLASVTVDTEGTPVTKPSRYTRFCNFVHSTETGDNRCAESHRKGGEEAVRLGKPVTYECHAGLIDFAAPIMLEGKLIGTILGGQVLENFQQEEKYKQIASEIGVEEMSFVAAAKEIREMSNTEILAAAEVLYVVANNMAKTWYHEHKLKNATNILNESLSQIAATMEQLAASAQEVSSSQNNLNKEIENVNIMSQQITEVLEFIREIADETRMLGLNAAIEAARAGTAGLGFGVVAEEIRKLSTESKQTVSKIKSFIDNIQTSVTNTVRIGSDTLSVTEDQAAAIQEVTASIEEITALAESLNELAHNN</sequence>
<dbReference type="SMART" id="SM00283">
    <property type="entry name" value="MA"/>
    <property type="match status" value="1"/>
</dbReference>
<evidence type="ECO:0000256" key="2">
    <source>
        <dbReference type="PROSITE-ProRule" id="PRU00284"/>
    </source>
</evidence>
<reference evidence="5" key="1">
    <citation type="journal article" date="2016" name="Genome Announc.">
        <title>Complete genome sequence of Alkaliphilus metalliredigens strain QYMF, an alkaliphilic and metal-reducing bacterium isolated from borax-contaminated leachate ponds.</title>
        <authorList>
            <person name="Hwang C."/>
            <person name="Copeland A."/>
            <person name="Lucas S."/>
            <person name="Lapidus A."/>
            <person name="Barry K."/>
            <person name="Detter J.C."/>
            <person name="Glavina Del Rio T."/>
            <person name="Hammon N."/>
            <person name="Israni S."/>
            <person name="Dalin E."/>
            <person name="Tice H."/>
            <person name="Pitluck S."/>
            <person name="Chertkov O."/>
            <person name="Brettin T."/>
            <person name="Bruce D."/>
            <person name="Han C."/>
            <person name="Schmutz J."/>
            <person name="Larimer F."/>
            <person name="Land M.L."/>
            <person name="Hauser L."/>
            <person name="Kyrpides N."/>
            <person name="Mikhailova N."/>
            <person name="Ye Q."/>
            <person name="Zhou J."/>
            <person name="Richardson P."/>
            <person name="Fields M.W."/>
        </authorList>
    </citation>
    <scope>NUCLEOTIDE SEQUENCE [LARGE SCALE GENOMIC DNA]</scope>
    <source>
        <strain evidence="5">QYMF</strain>
    </source>
</reference>
<dbReference type="InterPro" id="IPR004089">
    <property type="entry name" value="MCPsignal_dom"/>
</dbReference>
<dbReference type="PANTHER" id="PTHR32089">
    <property type="entry name" value="METHYL-ACCEPTING CHEMOTAXIS PROTEIN MCPB"/>
    <property type="match status" value="1"/>
</dbReference>
<dbReference type="Pfam" id="PF00015">
    <property type="entry name" value="MCPsignal"/>
    <property type="match status" value="1"/>
</dbReference>
<keyword evidence="1 2" id="KW-0807">Transducer</keyword>
<accession>A6TUL0</accession>
<dbReference type="Gene3D" id="1.10.287.950">
    <property type="entry name" value="Methyl-accepting chemotaxis protein"/>
    <property type="match status" value="1"/>
</dbReference>
<dbReference type="OrthoDB" id="1675535at2"/>
<evidence type="ECO:0000259" key="3">
    <source>
        <dbReference type="PROSITE" id="PS50111"/>
    </source>
</evidence>